<reference evidence="2 3" key="1">
    <citation type="submission" date="2019-09" db="EMBL/GenBank/DDBJ databases">
        <title>Phylogeny of genus Pseudoclavibacter and closely related genus.</title>
        <authorList>
            <person name="Li Y."/>
        </authorList>
    </citation>
    <scope>NUCLEOTIDE SEQUENCE [LARGE SCALE GENOMIC DNA]</scope>
    <source>
        <strain evidence="2 3">EGI 60007</strain>
    </source>
</reference>
<dbReference type="Proteomes" id="UP000431744">
    <property type="component" value="Unassembled WGS sequence"/>
</dbReference>
<dbReference type="AlphaFoldDB" id="A0A6H9WVD2"/>
<accession>A0A6H9WVD2</accession>
<proteinExistence type="predicted"/>
<dbReference type="OrthoDB" id="5524782at2"/>
<feature type="domain" description="Helix-turn-helix" evidence="1">
    <location>
        <begin position="14"/>
        <end position="65"/>
    </location>
</feature>
<dbReference type="NCBIfam" id="TIGR01764">
    <property type="entry name" value="excise"/>
    <property type="match status" value="1"/>
</dbReference>
<protein>
    <submittedName>
        <fullName evidence="2">Helix-turn-helix domain-containing protein</fullName>
    </submittedName>
</protein>
<organism evidence="2 3">
    <name type="scientific">Pseudoclavibacter endophyticus</name>
    <dbReference type="NCBI Taxonomy" id="1778590"/>
    <lineage>
        <taxon>Bacteria</taxon>
        <taxon>Bacillati</taxon>
        <taxon>Actinomycetota</taxon>
        <taxon>Actinomycetes</taxon>
        <taxon>Micrococcales</taxon>
        <taxon>Microbacteriaceae</taxon>
        <taxon>Pseudoclavibacter</taxon>
    </lineage>
</organism>
<evidence type="ECO:0000259" key="1">
    <source>
        <dbReference type="Pfam" id="PF12728"/>
    </source>
</evidence>
<dbReference type="GO" id="GO:0003677">
    <property type="term" value="F:DNA binding"/>
    <property type="evidence" value="ECO:0007669"/>
    <property type="project" value="InterPro"/>
</dbReference>
<evidence type="ECO:0000313" key="2">
    <source>
        <dbReference type="EMBL" id="KAB1650474.1"/>
    </source>
</evidence>
<sequence>MPDRPPGPGEGPRFMTIEEVAEVLRVDGAAVLRLVASTELLAIRVGDGGPWRVEREQVEQFIDDRYDAQQRLARFREAASVDLPELFGPAIPEDS</sequence>
<dbReference type="InterPro" id="IPR010093">
    <property type="entry name" value="SinI_DNA-bd"/>
</dbReference>
<dbReference type="InterPro" id="IPR041657">
    <property type="entry name" value="HTH_17"/>
</dbReference>
<name>A0A6H9WVD2_9MICO</name>
<comment type="caution">
    <text evidence="2">The sequence shown here is derived from an EMBL/GenBank/DDBJ whole genome shotgun (WGS) entry which is preliminary data.</text>
</comment>
<dbReference type="EMBL" id="WBJY01000001">
    <property type="protein sequence ID" value="KAB1650474.1"/>
    <property type="molecule type" value="Genomic_DNA"/>
</dbReference>
<dbReference type="Pfam" id="PF12728">
    <property type="entry name" value="HTH_17"/>
    <property type="match status" value="1"/>
</dbReference>
<evidence type="ECO:0000313" key="3">
    <source>
        <dbReference type="Proteomes" id="UP000431744"/>
    </source>
</evidence>
<keyword evidence="3" id="KW-1185">Reference proteome</keyword>
<gene>
    <name evidence="2" type="ORF">F8O04_02420</name>
</gene>